<proteinExistence type="inferred from homology"/>
<evidence type="ECO:0000256" key="6">
    <source>
        <dbReference type="ARBA" id="ARBA00022970"/>
    </source>
</evidence>
<comment type="similarity">
    <text evidence="2 9">Belongs to the branched chain amino acid transporter family.</text>
</comment>
<evidence type="ECO:0000256" key="1">
    <source>
        <dbReference type="ARBA" id="ARBA00004651"/>
    </source>
</evidence>
<keyword evidence="3 9" id="KW-0813">Transport</keyword>
<dbReference type="InterPro" id="IPR004685">
    <property type="entry name" value="Brnchd-chn_aa_trnsp_Livcs"/>
</dbReference>
<evidence type="ECO:0000256" key="9">
    <source>
        <dbReference type="RuleBase" id="RU362122"/>
    </source>
</evidence>
<feature type="transmembrane region" description="Helical" evidence="9">
    <location>
        <begin position="85"/>
        <end position="107"/>
    </location>
</feature>
<name>A0ABP9ZH84_9LACO</name>
<dbReference type="PANTHER" id="PTHR30588">
    <property type="entry name" value="BRANCHED-CHAIN AMINO ACID TRANSPORT SYSTEM 2 CARRIER PROTEIN"/>
    <property type="match status" value="1"/>
</dbReference>
<keyword evidence="8 9" id="KW-0472">Membrane</keyword>
<feature type="transmembrane region" description="Helical" evidence="9">
    <location>
        <begin position="242"/>
        <end position="264"/>
    </location>
</feature>
<feature type="transmembrane region" description="Helical" evidence="9">
    <location>
        <begin position="360"/>
        <end position="379"/>
    </location>
</feature>
<dbReference type="RefSeq" id="WP_353317536.1">
    <property type="nucleotide sequence ID" value="NZ_BAABVV010000028.1"/>
</dbReference>
<keyword evidence="7 9" id="KW-1133">Transmembrane helix</keyword>
<evidence type="ECO:0000256" key="2">
    <source>
        <dbReference type="ARBA" id="ARBA00008540"/>
    </source>
</evidence>
<dbReference type="PANTHER" id="PTHR30588:SF0">
    <property type="entry name" value="BRANCHED-CHAIN AMINO ACID PERMEASE BRNQ"/>
    <property type="match status" value="1"/>
</dbReference>
<gene>
    <name evidence="10" type="primary">brnQ_2</name>
    <name evidence="10" type="ORF">AP20H10_05190</name>
</gene>
<evidence type="ECO:0000256" key="4">
    <source>
        <dbReference type="ARBA" id="ARBA00022475"/>
    </source>
</evidence>
<dbReference type="EMBL" id="BAABVV010000028">
    <property type="protein sequence ID" value="GAA6114156.1"/>
    <property type="molecule type" value="Genomic_DNA"/>
</dbReference>
<sequence>MDNEIKDINTKPLSIKQYLIIGSMLFALFFGAGNLIFPIHLGQLSGANWVPATLGFLASGVLLPLLSVLAISISRAKGVYDIARPLGPVFAIIFLVLVHSTLGPLFATPRTASVNFTVGIQPFIPAPYVKIAMLIFTALFFIATFYLSYRTSSIIDNLGKILNPLFLALLFLSFLLAFMHPMGNASLQPVTEAYKHQSFFNGFLQGYNTMDALAGLAFGVTVVAAVKQLGKTTPKSNAKVTARAGLIAEALVGIIYIILIWIGATTLNLFKISNDDGGTTFNQFMGHYLGMTGHALLATLMTLTCVTTAVGLVAAFAQDFHDHFPRLSYHQWLAINCFLSFIIANEGLTLIITWSIPVLMFLYPFAMVLIILGLCTPLIHKDKNVYLFTIIFTLVPAFFDMLAALPPVLANLSFIKALVHFEQSILPFASIGMDWVIPALVGLLIGLIIYKTKGHQLARGQE</sequence>
<keyword evidence="5 9" id="KW-0812">Transmembrane</keyword>
<keyword evidence="4" id="KW-1003">Cell membrane</keyword>
<feature type="transmembrane region" description="Helical" evidence="9">
    <location>
        <begin position="386"/>
        <end position="405"/>
    </location>
</feature>
<comment type="function">
    <text evidence="9">Component of the transport system for branched-chain amino acids.</text>
</comment>
<dbReference type="Proteomes" id="UP001438112">
    <property type="component" value="Unassembled WGS sequence"/>
</dbReference>
<feature type="transmembrane region" description="Helical" evidence="9">
    <location>
        <begin position="329"/>
        <end position="354"/>
    </location>
</feature>
<evidence type="ECO:0000256" key="3">
    <source>
        <dbReference type="ARBA" id="ARBA00022448"/>
    </source>
</evidence>
<protein>
    <recommendedName>
        <fullName evidence="9">Branched-chain amino acid transport system carrier protein</fullName>
    </recommendedName>
</protein>
<comment type="subcellular location">
    <subcellularLocation>
        <location evidence="1 9">Cell membrane</location>
        <topology evidence="1 9">Multi-pass membrane protein</topology>
    </subcellularLocation>
</comment>
<reference evidence="10 11" key="1">
    <citation type="submission" date="2024-03" db="EMBL/GenBank/DDBJ databases">
        <title>Inconsistent identification of Apilactobacillus kunkeei-related strains obtained by well-developed overall genome related indices.</title>
        <authorList>
            <person name="Maeno S."/>
            <person name="Endo A."/>
        </authorList>
    </citation>
    <scope>NUCLEOTIDE SEQUENCE [LARGE SCALE GENOMIC DNA]</scope>
    <source>
        <strain evidence="10 11">20H-10</strain>
    </source>
</reference>
<feature type="transmembrane region" description="Helical" evidence="9">
    <location>
        <begin position="127"/>
        <end position="149"/>
    </location>
</feature>
<evidence type="ECO:0000256" key="8">
    <source>
        <dbReference type="ARBA" id="ARBA00023136"/>
    </source>
</evidence>
<feature type="transmembrane region" description="Helical" evidence="9">
    <location>
        <begin position="49"/>
        <end position="73"/>
    </location>
</feature>
<feature type="transmembrane region" description="Helical" evidence="9">
    <location>
        <begin position="18"/>
        <end position="37"/>
    </location>
</feature>
<dbReference type="NCBIfam" id="TIGR00796">
    <property type="entry name" value="livcs"/>
    <property type="match status" value="1"/>
</dbReference>
<evidence type="ECO:0000256" key="7">
    <source>
        <dbReference type="ARBA" id="ARBA00022989"/>
    </source>
</evidence>
<keyword evidence="6 9" id="KW-0029">Amino-acid transport</keyword>
<organism evidence="10 11">
    <name type="scientific">Apilactobacillus apinorum</name>
    <dbReference type="NCBI Taxonomy" id="1218495"/>
    <lineage>
        <taxon>Bacteria</taxon>
        <taxon>Bacillati</taxon>
        <taxon>Bacillota</taxon>
        <taxon>Bacilli</taxon>
        <taxon>Lactobacillales</taxon>
        <taxon>Lactobacillaceae</taxon>
        <taxon>Apilactobacillus</taxon>
    </lineage>
</organism>
<comment type="caution">
    <text evidence="10">The sequence shown here is derived from an EMBL/GenBank/DDBJ whole genome shotgun (WGS) entry which is preliminary data.</text>
</comment>
<feature type="transmembrane region" description="Helical" evidence="9">
    <location>
        <begin position="212"/>
        <end position="230"/>
    </location>
</feature>
<feature type="transmembrane region" description="Helical" evidence="9">
    <location>
        <begin position="161"/>
        <end position="179"/>
    </location>
</feature>
<evidence type="ECO:0000313" key="10">
    <source>
        <dbReference type="EMBL" id="GAA6114156.1"/>
    </source>
</evidence>
<evidence type="ECO:0000313" key="11">
    <source>
        <dbReference type="Proteomes" id="UP001438112"/>
    </source>
</evidence>
<feature type="transmembrane region" description="Helical" evidence="9">
    <location>
        <begin position="295"/>
        <end position="317"/>
    </location>
</feature>
<accession>A0ABP9ZH84</accession>
<dbReference type="Pfam" id="PF05525">
    <property type="entry name" value="Branch_AA_trans"/>
    <property type="match status" value="1"/>
</dbReference>
<keyword evidence="11" id="KW-1185">Reference proteome</keyword>
<evidence type="ECO:0000256" key="5">
    <source>
        <dbReference type="ARBA" id="ARBA00022692"/>
    </source>
</evidence>
<feature type="transmembrane region" description="Helical" evidence="9">
    <location>
        <begin position="425"/>
        <end position="450"/>
    </location>
</feature>